<proteinExistence type="predicted"/>
<dbReference type="EMBL" id="SZYD01000016">
    <property type="protein sequence ID" value="KAD3336258.1"/>
    <property type="molecule type" value="Genomic_DNA"/>
</dbReference>
<dbReference type="AlphaFoldDB" id="A0A5N6M989"/>
<accession>A0A5N6M989</accession>
<sequence length="237" mass="25831">MSQTPASGGSFNGANTKHMSKDMINTGTKRSNDGGGGSVGNINGRTTSDTVNNDITANAFIAKLPQNIDEVQIYALSTFDGSSKVERSRRLEAAPIEKLKISWATTMNFVDYGVFVMCNHYRTWDCGFPKDKLAKKAKCSLLRKKYVFKMLTSDVNIHKDGIFLSAFSPGPIKGRPAGATSFLPYACWYVKDDVLVKGLKKVEGVLLTKRHVAPVTVLVVLTVTTMVAATIARGEER</sequence>
<feature type="compositionally biased region" description="Polar residues" evidence="1">
    <location>
        <begin position="1"/>
        <end position="29"/>
    </location>
</feature>
<protein>
    <submittedName>
        <fullName evidence="2">Uncharacterized protein</fullName>
    </submittedName>
</protein>
<evidence type="ECO:0000256" key="1">
    <source>
        <dbReference type="SAM" id="MobiDB-lite"/>
    </source>
</evidence>
<evidence type="ECO:0000313" key="2">
    <source>
        <dbReference type="EMBL" id="KAD3336258.1"/>
    </source>
</evidence>
<gene>
    <name evidence="2" type="ORF">E3N88_31777</name>
</gene>
<feature type="region of interest" description="Disordered" evidence="1">
    <location>
        <begin position="1"/>
        <end position="48"/>
    </location>
</feature>
<keyword evidence="3" id="KW-1185">Reference proteome</keyword>
<comment type="caution">
    <text evidence="2">The sequence shown here is derived from an EMBL/GenBank/DDBJ whole genome shotgun (WGS) entry which is preliminary data.</text>
</comment>
<reference evidence="2 3" key="1">
    <citation type="submission" date="2019-05" db="EMBL/GenBank/DDBJ databases">
        <title>Mikania micrantha, genome provides insights into the molecular mechanism of rapid growth.</title>
        <authorList>
            <person name="Liu B."/>
        </authorList>
    </citation>
    <scope>NUCLEOTIDE SEQUENCE [LARGE SCALE GENOMIC DNA]</scope>
    <source>
        <strain evidence="2">NLD-2019</strain>
        <tissue evidence="2">Leaf</tissue>
    </source>
</reference>
<dbReference type="Proteomes" id="UP000326396">
    <property type="component" value="Linkage Group LG6"/>
</dbReference>
<evidence type="ECO:0000313" key="3">
    <source>
        <dbReference type="Proteomes" id="UP000326396"/>
    </source>
</evidence>
<organism evidence="2 3">
    <name type="scientific">Mikania micrantha</name>
    <name type="common">bitter vine</name>
    <dbReference type="NCBI Taxonomy" id="192012"/>
    <lineage>
        <taxon>Eukaryota</taxon>
        <taxon>Viridiplantae</taxon>
        <taxon>Streptophyta</taxon>
        <taxon>Embryophyta</taxon>
        <taxon>Tracheophyta</taxon>
        <taxon>Spermatophyta</taxon>
        <taxon>Magnoliopsida</taxon>
        <taxon>eudicotyledons</taxon>
        <taxon>Gunneridae</taxon>
        <taxon>Pentapetalae</taxon>
        <taxon>asterids</taxon>
        <taxon>campanulids</taxon>
        <taxon>Asterales</taxon>
        <taxon>Asteraceae</taxon>
        <taxon>Asteroideae</taxon>
        <taxon>Heliantheae alliance</taxon>
        <taxon>Eupatorieae</taxon>
        <taxon>Mikania</taxon>
    </lineage>
</organism>
<name>A0A5N6M989_9ASTR</name>